<keyword evidence="2 7" id="KW-0479">Metal-binding</keyword>
<proteinExistence type="predicted"/>
<dbReference type="PANTHER" id="PTHR10120">
    <property type="entry name" value="CAAX PRENYL PROTEASE 1"/>
    <property type="match status" value="1"/>
</dbReference>
<dbReference type="GO" id="GO:0071586">
    <property type="term" value="P:CAAX-box protein processing"/>
    <property type="evidence" value="ECO:0007669"/>
    <property type="project" value="InterPro"/>
</dbReference>
<dbReference type="GO" id="GO:0046872">
    <property type="term" value="F:metal ion binding"/>
    <property type="evidence" value="ECO:0007669"/>
    <property type="project" value="UniProtKB-KW"/>
</dbReference>
<dbReference type="InterPro" id="IPR027057">
    <property type="entry name" value="CAXX_Prtase_1"/>
</dbReference>
<evidence type="ECO:0000256" key="8">
    <source>
        <dbReference type="SAM" id="MobiDB-lite"/>
    </source>
</evidence>
<evidence type="ECO:0000256" key="1">
    <source>
        <dbReference type="ARBA" id="ARBA00022670"/>
    </source>
</evidence>
<evidence type="ECO:0000256" key="4">
    <source>
        <dbReference type="ARBA" id="ARBA00022833"/>
    </source>
</evidence>
<feature type="transmembrane region" description="Helical" evidence="9">
    <location>
        <begin position="311"/>
        <end position="332"/>
    </location>
</feature>
<evidence type="ECO:0000256" key="7">
    <source>
        <dbReference type="PIRSR" id="PIRSR627057-2"/>
    </source>
</evidence>
<feature type="transmembrane region" description="Helical" evidence="9">
    <location>
        <begin position="90"/>
        <end position="113"/>
    </location>
</feature>
<comment type="cofactor">
    <cofactor evidence="7">
        <name>Zn(2+)</name>
        <dbReference type="ChEBI" id="CHEBI:29105"/>
    </cofactor>
    <text evidence="7">Binds 1 zinc ion per subunit.</text>
</comment>
<organism evidence="12 13">
    <name type="scientific">Actinomadura darangshiensis</name>
    <dbReference type="NCBI Taxonomy" id="705336"/>
    <lineage>
        <taxon>Bacteria</taxon>
        <taxon>Bacillati</taxon>
        <taxon>Actinomycetota</taxon>
        <taxon>Actinomycetes</taxon>
        <taxon>Streptosporangiales</taxon>
        <taxon>Thermomonosporaceae</taxon>
        <taxon>Actinomadura</taxon>
    </lineage>
</organism>
<keyword evidence="5" id="KW-0482">Metalloprotease</keyword>
<dbReference type="InterPro" id="IPR032456">
    <property type="entry name" value="Peptidase_M48_N"/>
</dbReference>
<comment type="caution">
    <text evidence="12">The sequence shown here is derived from an EMBL/GenBank/DDBJ whole genome shotgun (WGS) entry which is preliminary data.</text>
</comment>
<gene>
    <name evidence="12" type="ORF">E1293_20370</name>
</gene>
<accession>A0A4R5B822</accession>
<evidence type="ECO:0000256" key="3">
    <source>
        <dbReference type="ARBA" id="ARBA00022801"/>
    </source>
</evidence>
<sequence>MSETEADEGRAETAGGPPGPGPARRPRIAAAIAAAVLFAAVAAVLALTTPWNPLPGRVPGGHAKADPSLDFTSAEIARSRAFDSAVNPPAYTGLAVGLVLILILGLTPLGSRFIGWVTTRPHRRWLRIIVATVALTTLLRLAGLPFDIWSESVLRRYGLSTQSWPAWLVDQLKSLGVTWVIYTIALLLLYALIRRFPRYWWTGAAAGGFVLVVLVSFIYPVAVEPVFNKFHSLERGPLRSELMAMAQRDGVPVEDVLVADASRRTTSLNAYVSGFGSTRRIVLYDTLLKSPRPRIESIVAHELGHAKRDDVLWGTLVGALGIAGALCLLYLLMTSPRLLRRAGVDPGGADPGGADPDGAGTAGRGGGAADPRSIALLLALVTAGTTLAAPVQNVVSRRIEARADAHALNLTRDPATFVSMQHELSVRNISDLNPDAMEYLLWLTHPSGPDRIAMARDWARMHHVQAPPPLH</sequence>
<evidence type="ECO:0000256" key="5">
    <source>
        <dbReference type="ARBA" id="ARBA00023049"/>
    </source>
</evidence>
<evidence type="ECO:0000313" key="13">
    <source>
        <dbReference type="Proteomes" id="UP000295578"/>
    </source>
</evidence>
<keyword evidence="9" id="KW-1133">Transmembrane helix</keyword>
<evidence type="ECO:0000259" key="10">
    <source>
        <dbReference type="Pfam" id="PF01435"/>
    </source>
</evidence>
<dbReference type="Proteomes" id="UP000295578">
    <property type="component" value="Unassembled WGS sequence"/>
</dbReference>
<keyword evidence="3" id="KW-0378">Hydrolase</keyword>
<feature type="active site" evidence="6">
    <location>
        <position position="302"/>
    </location>
</feature>
<reference evidence="12 13" key="1">
    <citation type="submission" date="2019-03" db="EMBL/GenBank/DDBJ databases">
        <title>Draft genome sequences of novel Actinobacteria.</title>
        <authorList>
            <person name="Sahin N."/>
            <person name="Ay H."/>
            <person name="Saygin H."/>
        </authorList>
    </citation>
    <scope>NUCLEOTIDE SEQUENCE [LARGE SCALE GENOMIC DNA]</scope>
    <source>
        <strain evidence="12 13">DSM 45941</strain>
    </source>
</reference>
<keyword evidence="13" id="KW-1185">Reference proteome</keyword>
<feature type="transmembrane region" description="Helical" evidence="9">
    <location>
        <begin position="125"/>
        <end position="146"/>
    </location>
</feature>
<keyword evidence="9" id="KW-0812">Transmembrane</keyword>
<feature type="transmembrane region" description="Helical" evidence="9">
    <location>
        <begin position="200"/>
        <end position="222"/>
    </location>
</feature>
<dbReference type="AlphaFoldDB" id="A0A4R5B822"/>
<feature type="active site" description="Proton donor" evidence="6">
    <location>
        <position position="404"/>
    </location>
</feature>
<keyword evidence="1" id="KW-0645">Protease</keyword>
<dbReference type="EMBL" id="SMKY01000089">
    <property type="protein sequence ID" value="TDD80616.1"/>
    <property type="molecule type" value="Genomic_DNA"/>
</dbReference>
<feature type="domain" description="Peptidase M48" evidence="10">
    <location>
        <begin position="235"/>
        <end position="458"/>
    </location>
</feature>
<evidence type="ECO:0000313" key="12">
    <source>
        <dbReference type="EMBL" id="TDD80616.1"/>
    </source>
</evidence>
<feature type="region of interest" description="Disordered" evidence="8">
    <location>
        <begin position="344"/>
        <end position="366"/>
    </location>
</feature>
<dbReference type="OrthoDB" id="9781930at2"/>
<keyword evidence="9" id="KW-0472">Membrane</keyword>
<feature type="binding site" evidence="7">
    <location>
        <position position="400"/>
    </location>
    <ligand>
        <name>Zn(2+)</name>
        <dbReference type="ChEBI" id="CHEBI:29105"/>
        <note>catalytic</note>
    </ligand>
</feature>
<dbReference type="RefSeq" id="WP_132199023.1">
    <property type="nucleotide sequence ID" value="NZ_SMKY01000089.1"/>
</dbReference>
<dbReference type="CDD" id="cd07343">
    <property type="entry name" value="M48A_Zmpste24p_like"/>
    <property type="match status" value="1"/>
</dbReference>
<evidence type="ECO:0000256" key="6">
    <source>
        <dbReference type="PIRSR" id="PIRSR627057-1"/>
    </source>
</evidence>
<keyword evidence="4 7" id="KW-0862">Zinc</keyword>
<protein>
    <submittedName>
        <fullName evidence="12">M48 family peptidase</fullName>
    </submittedName>
</protein>
<feature type="transmembrane region" description="Helical" evidence="9">
    <location>
        <begin position="28"/>
        <end position="47"/>
    </location>
</feature>
<evidence type="ECO:0000256" key="2">
    <source>
        <dbReference type="ARBA" id="ARBA00022723"/>
    </source>
</evidence>
<feature type="binding site" evidence="7">
    <location>
        <position position="305"/>
    </location>
    <ligand>
        <name>Zn(2+)</name>
        <dbReference type="ChEBI" id="CHEBI:29105"/>
        <note>catalytic</note>
    </ligand>
</feature>
<evidence type="ECO:0000259" key="11">
    <source>
        <dbReference type="Pfam" id="PF16491"/>
    </source>
</evidence>
<name>A0A4R5B822_9ACTN</name>
<dbReference type="Pfam" id="PF01435">
    <property type="entry name" value="Peptidase_M48"/>
    <property type="match status" value="1"/>
</dbReference>
<feature type="binding site" evidence="7">
    <location>
        <position position="301"/>
    </location>
    <ligand>
        <name>Zn(2+)</name>
        <dbReference type="ChEBI" id="CHEBI:29105"/>
        <note>catalytic</note>
    </ligand>
</feature>
<dbReference type="InterPro" id="IPR001915">
    <property type="entry name" value="Peptidase_M48"/>
</dbReference>
<feature type="region of interest" description="Disordered" evidence="8">
    <location>
        <begin position="1"/>
        <end position="24"/>
    </location>
</feature>
<dbReference type="GO" id="GO:0004222">
    <property type="term" value="F:metalloendopeptidase activity"/>
    <property type="evidence" value="ECO:0007669"/>
    <property type="project" value="InterPro"/>
</dbReference>
<feature type="transmembrane region" description="Helical" evidence="9">
    <location>
        <begin position="174"/>
        <end position="193"/>
    </location>
</feature>
<dbReference type="Gene3D" id="3.30.2010.10">
    <property type="entry name" value="Metalloproteases ('zincins'), catalytic domain"/>
    <property type="match status" value="1"/>
</dbReference>
<dbReference type="Pfam" id="PF16491">
    <property type="entry name" value="Peptidase_M48_N"/>
    <property type="match status" value="1"/>
</dbReference>
<evidence type="ECO:0000256" key="9">
    <source>
        <dbReference type="SAM" id="Phobius"/>
    </source>
</evidence>
<feature type="domain" description="CAAX prenyl protease 1 N-terminal" evidence="11">
    <location>
        <begin position="98"/>
        <end position="229"/>
    </location>
</feature>